<comment type="similarity">
    <text evidence="1">Belongs to the ARG7 family.</text>
</comment>
<reference evidence="2" key="1">
    <citation type="submission" date="2015-07" db="EMBL/GenBank/DDBJ databases">
        <title>Transcriptome Assembly of Anthurium amnicola.</title>
        <authorList>
            <person name="Suzuki J."/>
        </authorList>
    </citation>
    <scope>NUCLEOTIDE SEQUENCE</scope>
</reference>
<gene>
    <name evidence="2" type="primary">A10A5_2</name>
    <name evidence="2" type="ORF">g.16534</name>
</gene>
<dbReference type="InterPro" id="IPR003676">
    <property type="entry name" value="SAUR_fam"/>
</dbReference>
<dbReference type="AlphaFoldDB" id="A0A1D1XY52"/>
<dbReference type="EMBL" id="GDJX01020607">
    <property type="protein sequence ID" value="JAT47329.1"/>
    <property type="molecule type" value="Transcribed_RNA"/>
</dbReference>
<dbReference type="Pfam" id="PF02519">
    <property type="entry name" value="Auxin_inducible"/>
    <property type="match status" value="1"/>
</dbReference>
<organism evidence="2">
    <name type="scientific">Anthurium amnicola</name>
    <dbReference type="NCBI Taxonomy" id="1678845"/>
    <lineage>
        <taxon>Eukaryota</taxon>
        <taxon>Viridiplantae</taxon>
        <taxon>Streptophyta</taxon>
        <taxon>Embryophyta</taxon>
        <taxon>Tracheophyta</taxon>
        <taxon>Spermatophyta</taxon>
        <taxon>Magnoliopsida</taxon>
        <taxon>Liliopsida</taxon>
        <taxon>Araceae</taxon>
        <taxon>Pothoideae</taxon>
        <taxon>Potheae</taxon>
        <taxon>Anthurium</taxon>
    </lineage>
</organism>
<dbReference type="PANTHER" id="PTHR31374:SF228">
    <property type="entry name" value="SAUR FAMILY PROTEIN"/>
    <property type="match status" value="1"/>
</dbReference>
<sequence length="105" mass="12156">MKKEKQEEKRMKLKKGCLTVSVGLDNEDGGLRRFTIPISFLHHPQFKALLEAAQEVYGYNSSGPLKLPCSVDDFLHLRWLIERESQNCNNPHHHNHSSSFSFHHC</sequence>
<name>A0A1D1XY52_9ARAE</name>
<dbReference type="GO" id="GO:0009733">
    <property type="term" value="P:response to auxin"/>
    <property type="evidence" value="ECO:0007669"/>
    <property type="project" value="InterPro"/>
</dbReference>
<evidence type="ECO:0000313" key="2">
    <source>
        <dbReference type="EMBL" id="JAT47329.1"/>
    </source>
</evidence>
<evidence type="ECO:0000256" key="1">
    <source>
        <dbReference type="ARBA" id="ARBA00006974"/>
    </source>
</evidence>
<dbReference type="PANTHER" id="PTHR31374">
    <property type="entry name" value="AUXIN-INDUCED PROTEIN-LIKE-RELATED"/>
    <property type="match status" value="1"/>
</dbReference>
<accession>A0A1D1XY52</accession>
<protein>
    <submittedName>
        <fullName evidence="2">Auxin-induced protein 10A5</fullName>
    </submittedName>
</protein>
<proteinExistence type="inferred from homology"/>